<dbReference type="STRING" id="39060.SAMN05660706_11334"/>
<gene>
    <name evidence="1" type="ORF">SAMN05660706_11334</name>
</gene>
<accession>A0A1I6DLH9</accession>
<evidence type="ECO:0000313" key="1">
    <source>
        <dbReference type="EMBL" id="SFR06269.1"/>
    </source>
</evidence>
<keyword evidence="2" id="KW-1185">Reference proteome</keyword>
<dbReference type="Proteomes" id="UP000199584">
    <property type="component" value="Unassembled WGS sequence"/>
</dbReference>
<organism evidence="1 2">
    <name type="scientific">Desulfoscipio geothermicus DSM 3669</name>
    <dbReference type="NCBI Taxonomy" id="1121426"/>
    <lineage>
        <taxon>Bacteria</taxon>
        <taxon>Bacillati</taxon>
        <taxon>Bacillota</taxon>
        <taxon>Clostridia</taxon>
        <taxon>Eubacteriales</taxon>
        <taxon>Desulfallaceae</taxon>
        <taxon>Desulfoscipio</taxon>
    </lineage>
</organism>
<dbReference type="AlphaFoldDB" id="A0A1I6DLH9"/>
<dbReference type="OrthoDB" id="5616024at2"/>
<dbReference type="InterPro" id="IPR019657">
    <property type="entry name" value="ComFB"/>
</dbReference>
<protein>
    <submittedName>
        <fullName evidence="1">Competence protein ComFB</fullName>
    </submittedName>
</protein>
<dbReference type="EMBL" id="FOYM01000013">
    <property type="protein sequence ID" value="SFR06269.1"/>
    <property type="molecule type" value="Genomic_DNA"/>
</dbReference>
<reference evidence="2" key="1">
    <citation type="submission" date="2016-10" db="EMBL/GenBank/DDBJ databases">
        <authorList>
            <person name="Varghese N."/>
            <person name="Submissions S."/>
        </authorList>
    </citation>
    <scope>NUCLEOTIDE SEQUENCE [LARGE SCALE GENOMIC DNA]</scope>
    <source>
        <strain evidence="2">DSM 3669</strain>
    </source>
</reference>
<proteinExistence type="predicted"/>
<name>A0A1I6DLH9_9FIRM</name>
<dbReference type="RefSeq" id="WP_092483276.1">
    <property type="nucleotide sequence ID" value="NZ_FOYM01000013.1"/>
</dbReference>
<dbReference type="Pfam" id="PF10719">
    <property type="entry name" value="ComFB"/>
    <property type="match status" value="1"/>
</dbReference>
<sequence length="90" mass="10074">MILNYPELAVQELIDEVLKEYAQNNPHTCNCERCKNDIMALSLNNLPPKYVVTDHGNILTKTIYDQVGGKAQVVAALTAAIQKVQKNPRH</sequence>
<evidence type="ECO:0000313" key="2">
    <source>
        <dbReference type="Proteomes" id="UP000199584"/>
    </source>
</evidence>